<dbReference type="AlphaFoldDB" id="A0A0S4JEN6"/>
<evidence type="ECO:0000256" key="2">
    <source>
        <dbReference type="SAM" id="Phobius"/>
    </source>
</evidence>
<keyword evidence="2 3" id="KW-0812">Transmembrane</keyword>
<gene>
    <name evidence="3" type="ORF">BSAL_11180</name>
</gene>
<proteinExistence type="predicted"/>
<evidence type="ECO:0000256" key="1">
    <source>
        <dbReference type="SAM" id="MobiDB-lite"/>
    </source>
</evidence>
<protein>
    <submittedName>
        <fullName evidence="3">Transmembrane protein, putative</fullName>
    </submittedName>
</protein>
<feature type="transmembrane region" description="Helical" evidence="2">
    <location>
        <begin position="130"/>
        <end position="153"/>
    </location>
</feature>
<feature type="region of interest" description="Disordered" evidence="1">
    <location>
        <begin position="90"/>
        <end position="110"/>
    </location>
</feature>
<evidence type="ECO:0000313" key="3">
    <source>
        <dbReference type="EMBL" id="CUG87632.1"/>
    </source>
</evidence>
<feature type="non-terminal residue" evidence="3">
    <location>
        <position position="1"/>
    </location>
</feature>
<dbReference type="EMBL" id="CYKH01001563">
    <property type="protein sequence ID" value="CUG87632.1"/>
    <property type="molecule type" value="Genomic_DNA"/>
</dbReference>
<accession>A0A0S4JEN6</accession>
<sequence>NNKYQRGLPRSARCDFIAMWSGNMRVVVECCDASFQLWSSVAERGEHFENRNPKSRRYDAMLRDENASVLEIVHSLMNEYNCQRNSGEWVDAPQHHHHHHPDGSNDRKMSPSSFVATHGAVFEDYCEGRVWFVVWESALAVAVSVLSAVAGAATGACNALQIVGAVLQMAGLVMLVVARPHREARALCVGVAM</sequence>
<dbReference type="Proteomes" id="UP000051952">
    <property type="component" value="Unassembled WGS sequence"/>
</dbReference>
<reference evidence="4" key="1">
    <citation type="submission" date="2015-09" db="EMBL/GenBank/DDBJ databases">
        <authorList>
            <consortium name="Pathogen Informatics"/>
        </authorList>
    </citation>
    <scope>NUCLEOTIDE SEQUENCE [LARGE SCALE GENOMIC DNA]</scope>
    <source>
        <strain evidence="4">Lake Konstanz</strain>
    </source>
</reference>
<name>A0A0S4JEN6_BODSA</name>
<evidence type="ECO:0000313" key="4">
    <source>
        <dbReference type="Proteomes" id="UP000051952"/>
    </source>
</evidence>
<dbReference type="VEuPathDB" id="TriTrypDB:BSAL_11180"/>
<keyword evidence="2" id="KW-1133">Transmembrane helix</keyword>
<feature type="non-terminal residue" evidence="3">
    <location>
        <position position="193"/>
    </location>
</feature>
<keyword evidence="4" id="KW-1185">Reference proteome</keyword>
<organism evidence="3 4">
    <name type="scientific">Bodo saltans</name>
    <name type="common">Flagellated protozoan</name>
    <dbReference type="NCBI Taxonomy" id="75058"/>
    <lineage>
        <taxon>Eukaryota</taxon>
        <taxon>Discoba</taxon>
        <taxon>Euglenozoa</taxon>
        <taxon>Kinetoplastea</taxon>
        <taxon>Metakinetoplastina</taxon>
        <taxon>Eubodonida</taxon>
        <taxon>Bodonidae</taxon>
        <taxon>Bodo</taxon>
    </lineage>
</organism>
<feature type="transmembrane region" description="Helical" evidence="2">
    <location>
        <begin position="159"/>
        <end position="178"/>
    </location>
</feature>
<keyword evidence="2" id="KW-0472">Membrane</keyword>